<sequence>MTDQKSASTITDGAVDSSTSSNFIRNKIAHDLKENKHGGRVHTRFPPEPNGYLHIGHAKSICLNFGVAAENSGLCNLRFDDTNPEKESQEYVDAIKDNISWLGFQWNGDVRYSSNYFEQLYAFAVQLIESGQAYVCDLSAIEAREYRGSLTEPGRNSPHRDRPIEENRDLLARMRAGEFADGACSLRAKIDMASPNINMRDPVLYRIRHIEHHQTGSEWCIYPTYDYTHCISDAIEGITHSLCTLEFEDHRPLYDWILNSLDTASLAAASDLAGTGSDYVLPEQTEFAKLKLNYTIVGKRKLKEMVETNVVEGWDDPRMPTLAGMRRRGFTATAIRNFCESVGVARSDSIVDLGMLEYAIRDDLDKNSPRAMCVLNPITVVLTNLPDDHLQNLSMANHPKNEEMGRRSVPLTKRVVIDRADFEEVPPQGFKRLIAGGEVRLRGAYVIKCIDVIKDDAGKPIELHCSVDLDTLGKKPEGRKVKGVIHWVSETKGMPLNVRLYDRLFNVENPESKDIEDFRECLNEDSLTEITSCIAEPSIVEEGASSSYQFEREGYYCLDEKASSENKLIFNRTITLRDSW</sequence>
<dbReference type="GO" id="GO:0006425">
    <property type="term" value="P:glutaminyl-tRNA aminoacylation"/>
    <property type="evidence" value="ECO:0007669"/>
    <property type="project" value="UniProtKB-UniRule"/>
</dbReference>
<dbReference type="AlphaFoldDB" id="A0A2A4WYQ3"/>
<evidence type="ECO:0000256" key="9">
    <source>
        <dbReference type="RuleBase" id="RU363037"/>
    </source>
</evidence>
<dbReference type="Proteomes" id="UP000218767">
    <property type="component" value="Unassembled WGS sequence"/>
</dbReference>
<keyword evidence="2 8" id="KW-0963">Cytoplasm</keyword>
<dbReference type="FunFam" id="1.10.1160.10:FF:000001">
    <property type="entry name" value="Glutamine--tRNA ligase"/>
    <property type="match status" value="1"/>
</dbReference>
<dbReference type="FunFam" id="3.40.50.620:FF:000037">
    <property type="entry name" value="Glutamine--tRNA ligase cytoplasmic"/>
    <property type="match status" value="1"/>
</dbReference>
<comment type="similarity">
    <text evidence="1 8 9">Belongs to the class-I aminoacyl-tRNA synthetase family.</text>
</comment>
<keyword evidence="6 8" id="KW-0648">Protein biosynthesis</keyword>
<feature type="domain" description="Glutamyl/glutaminyl-tRNA synthetase class Ib anti-codon binding" evidence="11">
    <location>
        <begin position="368"/>
        <end position="468"/>
    </location>
</feature>
<dbReference type="HAMAP" id="MF_00126">
    <property type="entry name" value="Gln_tRNA_synth"/>
    <property type="match status" value="1"/>
</dbReference>
<dbReference type="Pfam" id="PF20974">
    <property type="entry name" value="tRNA-synt_1c_C2"/>
    <property type="match status" value="1"/>
</dbReference>
<feature type="domain" description="Glutamyl/glutaminyl-tRNA synthetase class Ib catalytic" evidence="10">
    <location>
        <begin position="41"/>
        <end position="361"/>
    </location>
</feature>
<evidence type="ECO:0000256" key="4">
    <source>
        <dbReference type="ARBA" id="ARBA00022741"/>
    </source>
</evidence>
<dbReference type="InterPro" id="IPR020058">
    <property type="entry name" value="Glu/Gln-tRNA-synth_Ib_cat-dom"/>
</dbReference>
<evidence type="ECO:0000256" key="2">
    <source>
        <dbReference type="ARBA" id="ARBA00022490"/>
    </source>
</evidence>
<feature type="binding site" evidence="8">
    <location>
        <begin position="48"/>
        <end position="50"/>
    </location>
    <ligand>
        <name>ATP</name>
        <dbReference type="ChEBI" id="CHEBI:30616"/>
    </ligand>
</feature>
<comment type="caution">
    <text evidence="8">Lacks conserved residue(s) required for the propagation of feature annotation.</text>
</comment>
<comment type="catalytic activity">
    <reaction evidence="8">
        <text>tRNA(Gln) + L-glutamine + ATP = L-glutaminyl-tRNA(Gln) + AMP + diphosphate</text>
        <dbReference type="Rhea" id="RHEA:20121"/>
        <dbReference type="Rhea" id="RHEA-COMP:9662"/>
        <dbReference type="Rhea" id="RHEA-COMP:9681"/>
        <dbReference type="ChEBI" id="CHEBI:30616"/>
        <dbReference type="ChEBI" id="CHEBI:33019"/>
        <dbReference type="ChEBI" id="CHEBI:58359"/>
        <dbReference type="ChEBI" id="CHEBI:78442"/>
        <dbReference type="ChEBI" id="CHEBI:78521"/>
        <dbReference type="ChEBI" id="CHEBI:456215"/>
        <dbReference type="EC" id="6.1.1.18"/>
    </reaction>
</comment>
<organism evidence="13 14">
    <name type="scientific">SAR86 cluster bacterium</name>
    <dbReference type="NCBI Taxonomy" id="2030880"/>
    <lineage>
        <taxon>Bacteria</taxon>
        <taxon>Pseudomonadati</taxon>
        <taxon>Pseudomonadota</taxon>
        <taxon>Gammaproteobacteria</taxon>
        <taxon>SAR86 cluster</taxon>
    </lineage>
</organism>
<dbReference type="InterPro" id="IPR022861">
    <property type="entry name" value="Gln_tRNA_ligase_bac"/>
</dbReference>
<keyword evidence="4 8" id="KW-0547">Nucleotide-binding</keyword>
<dbReference type="PRINTS" id="PR00987">
    <property type="entry name" value="TRNASYNTHGLU"/>
</dbReference>
<dbReference type="FunFam" id="3.90.800.10:FF:000001">
    <property type="entry name" value="Glutamine--tRNA ligase"/>
    <property type="match status" value="1"/>
</dbReference>
<comment type="caution">
    <text evidence="13">The sequence shown here is derived from an EMBL/GenBank/DDBJ whole genome shotgun (WGS) entry which is preliminary data.</text>
</comment>
<comment type="subcellular location">
    <subcellularLocation>
        <location evidence="8">Cytoplasm</location>
    </subcellularLocation>
</comment>
<evidence type="ECO:0000256" key="3">
    <source>
        <dbReference type="ARBA" id="ARBA00022598"/>
    </source>
</evidence>
<dbReference type="InterPro" id="IPR050132">
    <property type="entry name" value="Gln/Glu-tRNA_Ligase"/>
</dbReference>
<keyword evidence="5 8" id="KW-0067">ATP-binding</keyword>
<evidence type="ECO:0000313" key="13">
    <source>
        <dbReference type="EMBL" id="PCI74945.1"/>
    </source>
</evidence>
<evidence type="ECO:0000259" key="11">
    <source>
        <dbReference type="Pfam" id="PF03950"/>
    </source>
</evidence>
<dbReference type="PANTHER" id="PTHR43097">
    <property type="entry name" value="GLUTAMINE-TRNA LIGASE"/>
    <property type="match status" value="1"/>
</dbReference>
<dbReference type="NCBIfam" id="TIGR00440">
    <property type="entry name" value="glnS"/>
    <property type="match status" value="1"/>
</dbReference>
<protein>
    <recommendedName>
        <fullName evidence="8">Glutamine--tRNA ligase</fullName>
        <ecNumber evidence="8">6.1.1.18</ecNumber>
    </recommendedName>
    <alternativeName>
        <fullName evidence="8">Glutaminyl-tRNA synthetase</fullName>
        <shortName evidence="8">GlnRS</shortName>
    </alternativeName>
</protein>
<evidence type="ECO:0000259" key="10">
    <source>
        <dbReference type="Pfam" id="PF00749"/>
    </source>
</evidence>
<dbReference type="SUPFAM" id="SSF52374">
    <property type="entry name" value="Nucleotidylyl transferase"/>
    <property type="match status" value="1"/>
</dbReference>
<dbReference type="InterPro" id="IPR011035">
    <property type="entry name" value="Ribosomal_bL25/Gln-tRNA_synth"/>
</dbReference>
<feature type="binding site" evidence="8">
    <location>
        <position position="244"/>
    </location>
    <ligand>
        <name>ATP</name>
        <dbReference type="ChEBI" id="CHEBI:30616"/>
    </ligand>
</feature>
<dbReference type="EC" id="6.1.1.18" evidence="8"/>
<dbReference type="Pfam" id="PF00749">
    <property type="entry name" value="tRNA-synt_1c"/>
    <property type="match status" value="1"/>
</dbReference>
<keyword evidence="3 8" id="KW-0436">Ligase</keyword>
<dbReference type="InterPro" id="IPR004514">
    <property type="entry name" value="Gln-tRNA-synth"/>
</dbReference>
<dbReference type="InterPro" id="IPR020056">
    <property type="entry name" value="Rbsml_bL25/Gln-tRNA_synth_N"/>
</dbReference>
<dbReference type="GO" id="GO:0006424">
    <property type="term" value="P:glutamyl-tRNA aminoacylation"/>
    <property type="evidence" value="ECO:0007669"/>
    <property type="project" value="UniProtKB-UniRule"/>
</dbReference>
<dbReference type="PANTHER" id="PTHR43097:SF5">
    <property type="entry name" value="GLUTAMATE--TRNA LIGASE"/>
    <property type="match status" value="1"/>
</dbReference>
<proteinExistence type="inferred from homology"/>
<evidence type="ECO:0000256" key="1">
    <source>
        <dbReference type="ARBA" id="ARBA00005594"/>
    </source>
</evidence>
<dbReference type="SUPFAM" id="SSF50715">
    <property type="entry name" value="Ribosomal protein L25-like"/>
    <property type="match status" value="1"/>
</dbReference>
<dbReference type="Gene3D" id="2.40.240.10">
    <property type="entry name" value="Ribosomal Protein L25, Chain P"/>
    <property type="match status" value="2"/>
</dbReference>
<dbReference type="InterPro" id="IPR020059">
    <property type="entry name" value="Glu/Gln-tRNA-synth_Ib_codon-bd"/>
</dbReference>
<accession>A0A2A4WYQ3</accession>
<dbReference type="NCBIfam" id="NF011291">
    <property type="entry name" value="PRK14703.1"/>
    <property type="match status" value="1"/>
</dbReference>
<evidence type="ECO:0000259" key="12">
    <source>
        <dbReference type="Pfam" id="PF20974"/>
    </source>
</evidence>
<comment type="subunit">
    <text evidence="8">Monomer.</text>
</comment>
<name>A0A2A4WYQ3_9GAMM</name>
<gene>
    <name evidence="8" type="primary">glnS</name>
    <name evidence="13" type="ORF">COB20_14030</name>
</gene>
<dbReference type="Gene3D" id="1.10.1160.10">
    <property type="entry name" value="Glutamyl-trna Synthetase, Domain 2"/>
    <property type="match status" value="1"/>
</dbReference>
<evidence type="ECO:0000256" key="8">
    <source>
        <dbReference type="HAMAP-Rule" id="MF_00126"/>
    </source>
</evidence>
<evidence type="ECO:0000256" key="7">
    <source>
        <dbReference type="ARBA" id="ARBA00023146"/>
    </source>
</evidence>
<evidence type="ECO:0000256" key="5">
    <source>
        <dbReference type="ARBA" id="ARBA00022840"/>
    </source>
</evidence>
<feature type="domain" description="tRNA synthetases class I (E and Q) anti-codon binding" evidence="12">
    <location>
        <begin position="484"/>
        <end position="559"/>
    </location>
</feature>
<dbReference type="GO" id="GO:0005524">
    <property type="term" value="F:ATP binding"/>
    <property type="evidence" value="ECO:0007669"/>
    <property type="project" value="UniProtKB-UniRule"/>
</dbReference>
<dbReference type="EMBL" id="NVUL01000087">
    <property type="protein sequence ID" value="PCI74945.1"/>
    <property type="molecule type" value="Genomic_DNA"/>
</dbReference>
<evidence type="ECO:0000313" key="14">
    <source>
        <dbReference type="Proteomes" id="UP000218767"/>
    </source>
</evidence>
<keyword evidence="7 8" id="KW-0030">Aminoacyl-tRNA synthetase</keyword>
<feature type="binding site" evidence="8">
    <location>
        <position position="80"/>
    </location>
    <ligand>
        <name>L-glutamine</name>
        <dbReference type="ChEBI" id="CHEBI:58359"/>
    </ligand>
</feature>
<dbReference type="InterPro" id="IPR020061">
    <property type="entry name" value="Glu_tRNA_lig_a-bdl"/>
</dbReference>
<feature type="short sequence motif" description="'HIGH' region" evidence="8">
    <location>
        <begin position="47"/>
        <end position="57"/>
    </location>
</feature>
<dbReference type="Gene3D" id="3.40.50.620">
    <property type="entry name" value="HUPs"/>
    <property type="match status" value="1"/>
</dbReference>
<dbReference type="Pfam" id="PF03950">
    <property type="entry name" value="tRNA-synt_1c_C"/>
    <property type="match status" value="1"/>
</dbReference>
<reference evidence="14" key="1">
    <citation type="submission" date="2017-08" db="EMBL/GenBank/DDBJ databases">
        <title>A dynamic microbial community with high functional redundancy inhabits the cold, oxic subseafloor aquifer.</title>
        <authorList>
            <person name="Tully B.J."/>
            <person name="Wheat C.G."/>
            <person name="Glazer B.T."/>
            <person name="Huber J.A."/>
        </authorList>
    </citation>
    <scope>NUCLEOTIDE SEQUENCE [LARGE SCALE GENOMIC DNA]</scope>
</reference>
<dbReference type="GO" id="GO:0004819">
    <property type="term" value="F:glutamine-tRNA ligase activity"/>
    <property type="evidence" value="ECO:0007669"/>
    <property type="project" value="UniProtKB-UniRule"/>
</dbReference>
<dbReference type="Gene3D" id="3.90.800.10">
    <property type="entry name" value="Glutamyl-tRNA Synthetase, Domain 3"/>
    <property type="match status" value="1"/>
</dbReference>
<evidence type="ECO:0000256" key="6">
    <source>
        <dbReference type="ARBA" id="ARBA00022917"/>
    </source>
</evidence>
<dbReference type="InterPro" id="IPR014729">
    <property type="entry name" value="Rossmann-like_a/b/a_fold"/>
</dbReference>
<dbReference type="GO" id="GO:0005829">
    <property type="term" value="C:cytosol"/>
    <property type="evidence" value="ECO:0007669"/>
    <property type="project" value="TreeGrafter"/>
</dbReference>
<feature type="binding site" evidence="8">
    <location>
        <begin position="54"/>
        <end position="60"/>
    </location>
    <ligand>
        <name>ATP</name>
        <dbReference type="ChEBI" id="CHEBI:30616"/>
    </ligand>
</feature>
<dbReference type="InterPro" id="IPR049437">
    <property type="entry name" value="tRNA-synt_1c_C2"/>
</dbReference>
<dbReference type="InterPro" id="IPR000924">
    <property type="entry name" value="Glu/Gln-tRNA-synth"/>
</dbReference>
<feature type="binding site" evidence="8">
    <location>
        <position position="225"/>
    </location>
    <ligand>
        <name>L-glutamine</name>
        <dbReference type="ChEBI" id="CHEBI:58359"/>
    </ligand>
</feature>